<dbReference type="InterPro" id="IPR057780">
    <property type="entry name" value="Beta-prop_Vps41"/>
</dbReference>
<dbReference type="InterPro" id="IPR015943">
    <property type="entry name" value="WD40/YVTN_repeat-like_dom_sf"/>
</dbReference>
<protein>
    <recommendedName>
        <fullName evidence="6 7">Vacuolar protein sorting-associated protein 41 homolog</fullName>
    </recommendedName>
</protein>
<dbReference type="InterPro" id="IPR045111">
    <property type="entry name" value="Vps41/Vps8"/>
</dbReference>
<gene>
    <name evidence="13" type="primary">LOC117644332</name>
</gene>
<comment type="function">
    <text evidence="7">Plays a role in vesicle-mediated protein trafficking to lysosomal compartments including the endocytic membrane transport pathways.</text>
</comment>
<evidence type="ECO:0000256" key="5">
    <source>
        <dbReference type="ARBA" id="ARBA00023228"/>
    </source>
</evidence>
<dbReference type="GO" id="GO:0031901">
    <property type="term" value="C:early endosome membrane"/>
    <property type="evidence" value="ECO:0007669"/>
    <property type="project" value="UniProtKB-SubCell"/>
</dbReference>
<reference evidence="13" key="1">
    <citation type="submission" date="2025-08" db="UniProtKB">
        <authorList>
            <consortium name="RefSeq"/>
        </authorList>
    </citation>
    <scope>IDENTIFICATION</scope>
    <source>
        <tissue evidence="13">Total insect</tissue>
    </source>
</reference>
<feature type="region of interest" description="Disordered" evidence="9">
    <location>
        <begin position="1"/>
        <end position="40"/>
    </location>
</feature>
<dbReference type="PIRSF" id="PIRSF028921">
    <property type="entry name" value="VPS41"/>
    <property type="match status" value="1"/>
</dbReference>
<dbReference type="InterPro" id="IPR016024">
    <property type="entry name" value="ARM-type_fold"/>
</dbReference>
<dbReference type="AlphaFoldDB" id="A0A6P8ZLW9"/>
<evidence type="ECO:0000256" key="6">
    <source>
        <dbReference type="ARBA" id="ARBA00029538"/>
    </source>
</evidence>
<feature type="domain" description="Vps41 beta-propeller" evidence="10">
    <location>
        <begin position="42"/>
        <end position="375"/>
    </location>
</feature>
<dbReference type="Proteomes" id="UP000515158">
    <property type="component" value="Unplaced"/>
</dbReference>
<dbReference type="InParanoid" id="A0A6P8ZLW9"/>
<dbReference type="OrthoDB" id="244107at2759"/>
<dbReference type="InterPro" id="IPR057779">
    <property type="entry name" value="Znf_RING_Vps41"/>
</dbReference>
<evidence type="ECO:0000256" key="1">
    <source>
        <dbReference type="ARBA" id="ARBA00004371"/>
    </source>
</evidence>
<keyword evidence="7" id="KW-0968">Cytoplasmic vesicle</keyword>
<dbReference type="GO" id="GO:0005794">
    <property type="term" value="C:Golgi apparatus"/>
    <property type="evidence" value="ECO:0007669"/>
    <property type="project" value="UniProtKB-SubCell"/>
</dbReference>
<dbReference type="GO" id="GO:0009267">
    <property type="term" value="P:cellular response to starvation"/>
    <property type="evidence" value="ECO:0007669"/>
    <property type="project" value="TreeGrafter"/>
</dbReference>
<dbReference type="Pfam" id="PF23556">
    <property type="entry name" value="TPR_Vps41"/>
    <property type="match status" value="1"/>
</dbReference>
<dbReference type="GO" id="GO:0006623">
    <property type="term" value="P:protein targeting to vacuole"/>
    <property type="evidence" value="ECO:0007669"/>
    <property type="project" value="InterPro"/>
</dbReference>
<organism evidence="13">
    <name type="scientific">Thrips palmi</name>
    <name type="common">Melon thrips</name>
    <dbReference type="NCBI Taxonomy" id="161013"/>
    <lineage>
        <taxon>Eukaryota</taxon>
        <taxon>Metazoa</taxon>
        <taxon>Ecdysozoa</taxon>
        <taxon>Arthropoda</taxon>
        <taxon>Hexapoda</taxon>
        <taxon>Insecta</taxon>
        <taxon>Pterygota</taxon>
        <taxon>Neoptera</taxon>
        <taxon>Paraneoptera</taxon>
        <taxon>Thysanoptera</taxon>
        <taxon>Terebrantia</taxon>
        <taxon>Thripoidea</taxon>
        <taxon>Thripidae</taxon>
        <taxon>Thrips</taxon>
    </lineage>
</organism>
<evidence type="ECO:0000259" key="10">
    <source>
        <dbReference type="Pfam" id="PF23411"/>
    </source>
</evidence>
<evidence type="ECO:0000313" key="13">
    <source>
        <dbReference type="RefSeq" id="XP_034239584.1"/>
    </source>
</evidence>
<evidence type="ECO:0000313" key="12">
    <source>
        <dbReference type="Proteomes" id="UP000515158"/>
    </source>
</evidence>
<keyword evidence="7" id="KW-0967">Endosome</keyword>
<dbReference type="RefSeq" id="XP_034239584.1">
    <property type="nucleotide sequence ID" value="XM_034383693.1"/>
</dbReference>
<dbReference type="Gene3D" id="1.25.40.10">
    <property type="entry name" value="Tetratricopeptide repeat domain"/>
    <property type="match status" value="1"/>
</dbReference>
<comment type="subcellular location">
    <subcellularLocation>
        <location evidence="7">Endosome membrane</location>
        <topology evidence="7">Peripheral membrane protein</topology>
    </subcellularLocation>
    <subcellularLocation>
        <location evidence="7">Late endosome membrane</location>
        <topology evidence="7">Peripheral membrane protein</topology>
    </subcellularLocation>
    <subcellularLocation>
        <location evidence="7">Early endosome membrane</location>
        <topology evidence="7">Peripheral membrane protein</topology>
    </subcellularLocation>
    <subcellularLocation>
        <location evidence="7">Lysosome membrane</location>
        <topology evidence="7">Peripheral membrane protein</topology>
    </subcellularLocation>
    <subcellularLocation>
        <location evidence="7">Golgi apparatus</location>
        <location evidence="7">trans-Golgi network</location>
    </subcellularLocation>
    <subcellularLocation>
        <location evidence="7">Cytoplasmic vesicle</location>
        <location evidence="7">Clathrin-coated vesicle</location>
    </subcellularLocation>
    <subcellularLocation>
        <location evidence="1">Lysosome</location>
    </subcellularLocation>
</comment>
<evidence type="ECO:0000259" key="11">
    <source>
        <dbReference type="Pfam" id="PF23555"/>
    </source>
</evidence>
<dbReference type="GO" id="GO:0016236">
    <property type="term" value="P:macroautophagy"/>
    <property type="evidence" value="ECO:0007669"/>
    <property type="project" value="TreeGrafter"/>
</dbReference>
<evidence type="ECO:0000256" key="7">
    <source>
        <dbReference type="PIRNR" id="PIRNR028921"/>
    </source>
</evidence>
<sequence>MNTSENSKDSPSPCEEMVGSFETEANDSADESDDSEESEPKLKYVRMKNSLVNIFNKYEAKCMAVHPKFVCLGNNWGMIHMLDHQGNTVLQELRLHSTDVNQISIDRNGDFIASCSDDGRVYIQGLYSSDNNQALKKENCKVKSVAIDPNYYKPGSGRRFITGDEQLVLYEKTFLVKLKSTVLCKAQGTVHNIKWEGQFVAWADNLGVWVFDIEARRSLGLIRWPRNPEALPENYRCNICWKDSSTFLVGWVDSVRVCHIRKRTPQEIAADRDKPEFIVDLVSSFETDFYISGIGPLDDTLVILGYAKEPDEDHNAQRPVMYVLEPQPTGFVELRYDSLSLRGYQHLTCNDYHLECLIEENNFFIVSPKDVVVATPYDADDRIQWLMEHCKYETAMEAVAQTENRQTRRYTLLQVGQGYLKYLLDNKEFEKAGQLCPKILGTEKRLWEEEVFKFARIHQLRAVSPYLPRGDDRLSSTIYEMVLYEFLKLDAKGFLNVLKEWSPDLYNVKAVTAALCEHCIQNEADQVLLEALAILYSHDQQYDKALAVFLKLRNSDLFDLIRKHKLYAVIHDMIEDLVKLDEEQAIALFLEKDEPTDKRKYLHASDVNKQGPKKYLVSPDVVVAKLEKSPRYQYLYLDALDTRDAKGAGQKYHGLLVKLYADYAKKKLLPLLRRSGHYPIQEALNICKERNYYDETVYLLGRIGNFKEALNLIMKQLGDIEQAINFCKEHHDMELWEDLINHSLSRADFITFLLQRIGTYVDPRILVQRIDCGMEIPGLKNSLVKLMRDYSLQVSVQEGCKKILSSDYFNLHNRLVTMQQRGILVDDDQLCGKCSRPIIVKDSNRACNVVVFFCKHSFHEECASEYCIICNAQKAPTVH</sequence>
<dbReference type="CTD" id="16990"/>
<dbReference type="KEGG" id="tpal:117644332"/>
<evidence type="ECO:0000256" key="9">
    <source>
        <dbReference type="SAM" id="MobiDB-lite"/>
    </source>
</evidence>
<evidence type="ECO:0000256" key="3">
    <source>
        <dbReference type="ARBA" id="ARBA00022448"/>
    </source>
</evidence>
<keyword evidence="5 7" id="KW-0458">Lysosome</keyword>
<dbReference type="GO" id="GO:0031902">
    <property type="term" value="C:late endosome membrane"/>
    <property type="evidence" value="ECO:0007669"/>
    <property type="project" value="UniProtKB-SubCell"/>
</dbReference>
<dbReference type="GO" id="GO:0030136">
    <property type="term" value="C:clathrin-coated vesicle"/>
    <property type="evidence" value="ECO:0007669"/>
    <property type="project" value="UniProtKB-SubCell"/>
</dbReference>
<dbReference type="SUPFAM" id="SSF48371">
    <property type="entry name" value="ARM repeat"/>
    <property type="match status" value="1"/>
</dbReference>
<keyword evidence="3 7" id="KW-0813">Transport</keyword>
<dbReference type="InterPro" id="IPR011990">
    <property type="entry name" value="TPR-like_helical_dom_sf"/>
</dbReference>
<evidence type="ECO:0000256" key="4">
    <source>
        <dbReference type="ARBA" id="ARBA00022927"/>
    </source>
</evidence>
<dbReference type="FunCoup" id="A0A6P8ZLW9">
    <property type="interactions" value="752"/>
</dbReference>
<dbReference type="SMART" id="SM00299">
    <property type="entry name" value="CLH"/>
    <property type="match status" value="1"/>
</dbReference>
<dbReference type="InterPro" id="IPR036322">
    <property type="entry name" value="WD40_repeat_dom_sf"/>
</dbReference>
<evidence type="ECO:0000256" key="2">
    <source>
        <dbReference type="ARBA" id="ARBA00009582"/>
    </source>
</evidence>
<dbReference type="InterPro" id="IPR016902">
    <property type="entry name" value="Vps41"/>
</dbReference>
<dbReference type="SUPFAM" id="SSF50978">
    <property type="entry name" value="WD40 repeat-like"/>
    <property type="match status" value="1"/>
</dbReference>
<feature type="compositionally biased region" description="Acidic residues" evidence="9">
    <location>
        <begin position="24"/>
        <end position="37"/>
    </location>
</feature>
<keyword evidence="7" id="KW-0333">Golgi apparatus</keyword>
<accession>A0A6P8ZLW9</accession>
<feature type="repeat" description="CHCR" evidence="8">
    <location>
        <begin position="607"/>
        <end position="752"/>
    </location>
</feature>
<dbReference type="Gene3D" id="2.130.10.10">
    <property type="entry name" value="YVTN repeat-like/Quinoprotein amine dehydrogenase"/>
    <property type="match status" value="1"/>
</dbReference>
<dbReference type="GO" id="GO:0005765">
    <property type="term" value="C:lysosomal membrane"/>
    <property type="evidence" value="ECO:0007669"/>
    <property type="project" value="UniProtKB-SubCell"/>
</dbReference>
<keyword evidence="12" id="KW-1185">Reference proteome</keyword>
<comment type="similarity">
    <text evidence="2 7">Belongs to the VPS41 family.</text>
</comment>
<dbReference type="GO" id="GO:0034058">
    <property type="term" value="P:endosomal vesicle fusion"/>
    <property type="evidence" value="ECO:0007669"/>
    <property type="project" value="UniProtKB-UniRule"/>
</dbReference>
<feature type="domain" description="Vps41 C-terminal RING finger" evidence="11">
    <location>
        <begin position="829"/>
        <end position="874"/>
    </location>
</feature>
<keyword evidence="4 7" id="KW-0653">Protein transport</keyword>
<dbReference type="PANTHER" id="PTHR12616:SF1">
    <property type="entry name" value="VACUOLAR PROTEIN SORTING-ASSOCIATED PROTEIN 41 HOMOLOG"/>
    <property type="match status" value="1"/>
</dbReference>
<dbReference type="Pfam" id="PF23411">
    <property type="entry name" value="Beta-prop_Vps41"/>
    <property type="match status" value="1"/>
</dbReference>
<dbReference type="PROSITE" id="PS50236">
    <property type="entry name" value="CHCR"/>
    <property type="match status" value="1"/>
</dbReference>
<dbReference type="GeneID" id="117644332"/>
<proteinExistence type="inferred from homology"/>
<dbReference type="GO" id="GO:0030897">
    <property type="term" value="C:HOPS complex"/>
    <property type="evidence" value="ECO:0007669"/>
    <property type="project" value="UniProtKB-UniRule"/>
</dbReference>
<name>A0A6P8ZLW9_THRPL</name>
<dbReference type="Pfam" id="PF23555">
    <property type="entry name" value="zf-RING_Vps41"/>
    <property type="match status" value="1"/>
</dbReference>
<dbReference type="InterPro" id="IPR000547">
    <property type="entry name" value="Clathrin_H-chain/VPS_repeat"/>
</dbReference>
<evidence type="ECO:0000256" key="8">
    <source>
        <dbReference type="PROSITE-ProRule" id="PRU01006"/>
    </source>
</evidence>
<dbReference type="PANTHER" id="PTHR12616">
    <property type="entry name" value="VACUOLAR PROTEIN SORTING VPS41"/>
    <property type="match status" value="1"/>
</dbReference>